<evidence type="ECO:0000313" key="1">
    <source>
        <dbReference type="EMBL" id="UZA04237.1"/>
    </source>
</evidence>
<keyword evidence="2" id="KW-1185">Reference proteome</keyword>
<dbReference type="Proteomes" id="UP001163632">
    <property type="component" value="Chromosome"/>
</dbReference>
<evidence type="ECO:0000313" key="2">
    <source>
        <dbReference type="Proteomes" id="UP001163632"/>
    </source>
</evidence>
<protein>
    <submittedName>
        <fullName evidence="1">Uncharacterized protein</fullName>
    </submittedName>
</protein>
<sequence>MRTGEQQSEQGNAWLATWLARFFINLWNTKMKSISFQKSFQRYAPKKT</sequence>
<proteinExistence type="predicted"/>
<dbReference type="EMBL" id="CP087830">
    <property type="protein sequence ID" value="UZA04237.1"/>
    <property type="molecule type" value="Genomic_DNA"/>
</dbReference>
<reference evidence="1" key="1">
    <citation type="journal article" date="2022" name="BMC Microbiol.">
        <title>Whole genome sequencing of Moraxella bovis strains from North America reveals two genotypes with different genetic determinants.</title>
        <authorList>
            <person name="Wynn E.L."/>
            <person name="Hille M.M."/>
            <person name="Loy J.D."/>
            <person name="Schuller G."/>
            <person name="Kuhn K.L."/>
            <person name="Dickey A.M."/>
            <person name="Bono J.L."/>
            <person name="Clawson M.L."/>
        </authorList>
    </citation>
    <scope>NUCLEOTIDE SEQUENCE</scope>
    <source>
        <strain evidence="1">SAM102599</strain>
    </source>
</reference>
<name>A0ABY6M9Q8_MORBO</name>
<organism evidence="1 2">
    <name type="scientific">Moraxella bovis</name>
    <dbReference type="NCBI Taxonomy" id="476"/>
    <lineage>
        <taxon>Bacteria</taxon>
        <taxon>Pseudomonadati</taxon>
        <taxon>Pseudomonadota</taxon>
        <taxon>Gammaproteobacteria</taxon>
        <taxon>Moraxellales</taxon>
        <taxon>Moraxellaceae</taxon>
        <taxon>Moraxella</taxon>
    </lineage>
</organism>
<gene>
    <name evidence="1" type="ORF">LP092_05725</name>
</gene>
<accession>A0ABY6M9Q8</accession>
<dbReference type="RefSeq" id="WP_264697208.1">
    <property type="nucleotide sequence ID" value="NZ_CP087830.1"/>
</dbReference>